<proteinExistence type="predicted"/>
<dbReference type="AlphaFoldDB" id="A0AAD7J8P9"/>
<accession>A0AAD7J8P9</accession>
<organism evidence="2 3">
    <name type="scientific">Mycena metata</name>
    <dbReference type="NCBI Taxonomy" id="1033252"/>
    <lineage>
        <taxon>Eukaryota</taxon>
        <taxon>Fungi</taxon>
        <taxon>Dikarya</taxon>
        <taxon>Basidiomycota</taxon>
        <taxon>Agaricomycotina</taxon>
        <taxon>Agaricomycetes</taxon>
        <taxon>Agaricomycetidae</taxon>
        <taxon>Agaricales</taxon>
        <taxon>Marasmiineae</taxon>
        <taxon>Mycenaceae</taxon>
        <taxon>Mycena</taxon>
    </lineage>
</organism>
<protein>
    <submittedName>
        <fullName evidence="2">Uncharacterized protein</fullName>
    </submittedName>
</protein>
<keyword evidence="3" id="KW-1185">Reference proteome</keyword>
<evidence type="ECO:0000313" key="2">
    <source>
        <dbReference type="EMBL" id="KAJ7756936.1"/>
    </source>
</evidence>
<evidence type="ECO:0000313" key="3">
    <source>
        <dbReference type="Proteomes" id="UP001215598"/>
    </source>
</evidence>
<feature type="region of interest" description="Disordered" evidence="1">
    <location>
        <begin position="66"/>
        <end position="89"/>
    </location>
</feature>
<dbReference type="Proteomes" id="UP001215598">
    <property type="component" value="Unassembled WGS sequence"/>
</dbReference>
<dbReference type="EMBL" id="JARKIB010000045">
    <property type="protein sequence ID" value="KAJ7756936.1"/>
    <property type="molecule type" value="Genomic_DNA"/>
</dbReference>
<gene>
    <name evidence="2" type="ORF">B0H16DRAFT_1457830</name>
</gene>
<reference evidence="2" key="1">
    <citation type="submission" date="2023-03" db="EMBL/GenBank/DDBJ databases">
        <title>Massive genome expansion in bonnet fungi (Mycena s.s.) driven by repeated elements and novel gene families across ecological guilds.</title>
        <authorList>
            <consortium name="Lawrence Berkeley National Laboratory"/>
            <person name="Harder C.B."/>
            <person name="Miyauchi S."/>
            <person name="Viragh M."/>
            <person name="Kuo A."/>
            <person name="Thoen E."/>
            <person name="Andreopoulos B."/>
            <person name="Lu D."/>
            <person name="Skrede I."/>
            <person name="Drula E."/>
            <person name="Henrissat B."/>
            <person name="Morin E."/>
            <person name="Kohler A."/>
            <person name="Barry K."/>
            <person name="LaButti K."/>
            <person name="Morin E."/>
            <person name="Salamov A."/>
            <person name="Lipzen A."/>
            <person name="Mereny Z."/>
            <person name="Hegedus B."/>
            <person name="Baldrian P."/>
            <person name="Stursova M."/>
            <person name="Weitz H."/>
            <person name="Taylor A."/>
            <person name="Grigoriev I.V."/>
            <person name="Nagy L.G."/>
            <person name="Martin F."/>
            <person name="Kauserud H."/>
        </authorList>
    </citation>
    <scope>NUCLEOTIDE SEQUENCE</scope>
    <source>
        <strain evidence="2">CBHHK182m</strain>
    </source>
</reference>
<comment type="caution">
    <text evidence="2">The sequence shown here is derived from an EMBL/GenBank/DDBJ whole genome shotgun (WGS) entry which is preliminary data.</text>
</comment>
<evidence type="ECO:0000256" key="1">
    <source>
        <dbReference type="SAM" id="MobiDB-lite"/>
    </source>
</evidence>
<sequence length="102" mass="10517">MPGLGLGLGGLGLQILQARARALGAGPEALSPGLGPGFLIAKDKKHYARWVNRLVTLICTIRQFRGDDQPNDRPGLARPGGPGISQARALSPLKPCVGLGSA</sequence>
<name>A0AAD7J8P9_9AGAR</name>